<dbReference type="KEGG" id="plyc:GXP70_25175"/>
<dbReference type="Gene3D" id="3.20.20.140">
    <property type="entry name" value="Metal-dependent hydrolases"/>
    <property type="match status" value="1"/>
</dbReference>
<dbReference type="PANTHER" id="PTHR42924:SF3">
    <property type="entry name" value="POLYMERASE_HISTIDINOL PHOSPHATASE N-TERMINAL DOMAIN-CONTAINING PROTEIN"/>
    <property type="match status" value="1"/>
</dbReference>
<dbReference type="InterPro" id="IPR052018">
    <property type="entry name" value="PHP_domain"/>
</dbReference>
<evidence type="ECO:0000313" key="3">
    <source>
        <dbReference type="Proteomes" id="UP000476064"/>
    </source>
</evidence>
<dbReference type="Gene3D" id="1.10.150.650">
    <property type="match status" value="1"/>
</dbReference>
<accession>A0A6C0G752</accession>
<keyword evidence="3" id="KW-1185">Reference proteome</keyword>
<dbReference type="EMBL" id="CP048209">
    <property type="protein sequence ID" value="QHT62925.1"/>
    <property type="molecule type" value="Genomic_DNA"/>
</dbReference>
<dbReference type="GO" id="GO:0035312">
    <property type="term" value="F:5'-3' DNA exonuclease activity"/>
    <property type="evidence" value="ECO:0007669"/>
    <property type="project" value="TreeGrafter"/>
</dbReference>
<dbReference type="InterPro" id="IPR004013">
    <property type="entry name" value="PHP_dom"/>
</dbReference>
<dbReference type="SMART" id="SM00481">
    <property type="entry name" value="POLIIIAc"/>
    <property type="match status" value="1"/>
</dbReference>
<dbReference type="InterPro" id="IPR003141">
    <property type="entry name" value="Pol/His_phosphatase_N"/>
</dbReference>
<dbReference type="GO" id="GO:0004534">
    <property type="term" value="F:5'-3' RNA exonuclease activity"/>
    <property type="evidence" value="ECO:0007669"/>
    <property type="project" value="TreeGrafter"/>
</dbReference>
<protein>
    <submittedName>
        <fullName evidence="2">PHP domain-containing protein</fullName>
    </submittedName>
</protein>
<name>A0A6C0G752_9BACL</name>
<dbReference type="PANTHER" id="PTHR42924">
    <property type="entry name" value="EXONUCLEASE"/>
    <property type="match status" value="1"/>
</dbReference>
<evidence type="ECO:0000313" key="2">
    <source>
        <dbReference type="EMBL" id="QHT62925.1"/>
    </source>
</evidence>
<feature type="domain" description="Polymerase/histidinol phosphatase N-terminal" evidence="1">
    <location>
        <begin position="11"/>
        <end position="76"/>
    </location>
</feature>
<proteinExistence type="predicted"/>
<dbReference type="Pfam" id="PF02811">
    <property type="entry name" value="PHP"/>
    <property type="match status" value="1"/>
</dbReference>
<dbReference type="CDD" id="cd07438">
    <property type="entry name" value="PHP_HisPPase_AMP"/>
    <property type="match status" value="1"/>
</dbReference>
<dbReference type="Proteomes" id="UP000476064">
    <property type="component" value="Chromosome"/>
</dbReference>
<dbReference type="AlphaFoldDB" id="A0A6C0G752"/>
<reference evidence="2 3" key="1">
    <citation type="submission" date="2020-01" db="EMBL/GenBank/DDBJ databases">
        <title>Paenibacillus sp. nov., isolated from tomato rhizosphere.</title>
        <authorList>
            <person name="Weon H.-Y."/>
            <person name="Lee S.A."/>
        </authorList>
    </citation>
    <scope>NUCLEOTIDE SEQUENCE [LARGE SCALE GENOMIC DNA]</scope>
    <source>
        <strain evidence="2 3">12200R-189</strain>
    </source>
</reference>
<dbReference type="RefSeq" id="WP_162359355.1">
    <property type="nucleotide sequence ID" value="NZ_CP048209.1"/>
</dbReference>
<gene>
    <name evidence="2" type="ORF">GXP70_25175</name>
</gene>
<sequence>MSSGSSGKFAVDLHCHTWKSDNDHSIEEVLRLARERGVTHLAITDHDTTAGLEKAVRLGEELGIAVIPGIEISAYDFERRRRAHIVGLFVTPGHLALNELCEPTVRMRDELSRRMVDRLISAGYRISWPQVQAYAREGTGVYKQHIMHALLDEGYADGIYGPVYDKLFKRAENGEPGIAYMPMTYVDAFDAIAAIRQAGGVPILAHPGQMGNFEAVEAWAEAGLQGIEAYHPSHSEAHTARALELAERYGLAVSGGTDFHGRYGNPPHHLPGDCGIDLDGLERIRSVL</sequence>
<dbReference type="SUPFAM" id="SSF89550">
    <property type="entry name" value="PHP domain-like"/>
    <property type="match status" value="1"/>
</dbReference>
<organism evidence="2 3">
    <name type="scientific">Paenibacillus lycopersici</name>
    <dbReference type="NCBI Taxonomy" id="2704462"/>
    <lineage>
        <taxon>Bacteria</taxon>
        <taxon>Bacillati</taxon>
        <taxon>Bacillota</taxon>
        <taxon>Bacilli</taxon>
        <taxon>Bacillales</taxon>
        <taxon>Paenibacillaceae</taxon>
        <taxon>Paenibacillus</taxon>
    </lineage>
</organism>
<evidence type="ECO:0000259" key="1">
    <source>
        <dbReference type="SMART" id="SM00481"/>
    </source>
</evidence>
<dbReference type="InterPro" id="IPR016195">
    <property type="entry name" value="Pol/histidinol_Pase-like"/>
</dbReference>